<sequence length="121" mass="13888">MEPGEPSFDLSTIIIEENSEEHIVPVLFDPLVEGYFVELNLQLEDNIADNQTLSFLGCSLNEKGFQDLQSEISDWKKQCTELAGKLHLAKNEIDGQHQMLQIKENYIRELEHALTKLKVFL</sequence>
<organism evidence="1 2">
    <name type="scientific">Allacma fusca</name>
    <dbReference type="NCBI Taxonomy" id="39272"/>
    <lineage>
        <taxon>Eukaryota</taxon>
        <taxon>Metazoa</taxon>
        <taxon>Ecdysozoa</taxon>
        <taxon>Arthropoda</taxon>
        <taxon>Hexapoda</taxon>
        <taxon>Collembola</taxon>
        <taxon>Symphypleona</taxon>
        <taxon>Sminthuridae</taxon>
        <taxon>Allacma</taxon>
    </lineage>
</organism>
<name>A0A8J2NU46_9HEXA</name>
<evidence type="ECO:0000313" key="2">
    <source>
        <dbReference type="Proteomes" id="UP000708208"/>
    </source>
</evidence>
<evidence type="ECO:0000313" key="1">
    <source>
        <dbReference type="EMBL" id="CAG7694895.1"/>
    </source>
</evidence>
<dbReference type="AlphaFoldDB" id="A0A8J2NU46"/>
<accession>A0A8J2NU46</accession>
<dbReference type="EMBL" id="CAJVCH010023619">
    <property type="protein sequence ID" value="CAG7694895.1"/>
    <property type="molecule type" value="Genomic_DNA"/>
</dbReference>
<proteinExistence type="predicted"/>
<comment type="caution">
    <text evidence="1">The sequence shown here is derived from an EMBL/GenBank/DDBJ whole genome shotgun (WGS) entry which is preliminary data.</text>
</comment>
<protein>
    <submittedName>
        <fullName evidence="1">Uncharacterized protein</fullName>
    </submittedName>
</protein>
<dbReference type="OrthoDB" id="2130396at2759"/>
<gene>
    <name evidence="1" type="ORF">AFUS01_LOCUS3868</name>
</gene>
<reference evidence="1" key="1">
    <citation type="submission" date="2021-06" db="EMBL/GenBank/DDBJ databases">
        <authorList>
            <person name="Hodson N. C."/>
            <person name="Mongue J. A."/>
            <person name="Jaron S. K."/>
        </authorList>
    </citation>
    <scope>NUCLEOTIDE SEQUENCE</scope>
</reference>
<keyword evidence="2" id="KW-1185">Reference proteome</keyword>
<dbReference type="Proteomes" id="UP000708208">
    <property type="component" value="Unassembled WGS sequence"/>
</dbReference>